<organism evidence="2 3">
    <name type="scientific">Ascoidea rubescens DSM 1968</name>
    <dbReference type="NCBI Taxonomy" id="1344418"/>
    <lineage>
        <taxon>Eukaryota</taxon>
        <taxon>Fungi</taxon>
        <taxon>Dikarya</taxon>
        <taxon>Ascomycota</taxon>
        <taxon>Saccharomycotina</taxon>
        <taxon>Saccharomycetes</taxon>
        <taxon>Ascoideaceae</taxon>
        <taxon>Ascoidea</taxon>
    </lineage>
</organism>
<dbReference type="EMBL" id="KV454489">
    <property type="protein sequence ID" value="ODV58812.1"/>
    <property type="molecule type" value="Genomic_DNA"/>
</dbReference>
<dbReference type="InParanoid" id="A0A1D2VAX6"/>
<dbReference type="InterPro" id="IPR040922">
    <property type="entry name" value="Ribosomal_mL59_dom"/>
</dbReference>
<evidence type="ECO:0000313" key="3">
    <source>
        <dbReference type="Proteomes" id="UP000095038"/>
    </source>
</evidence>
<proteinExistence type="predicted"/>
<gene>
    <name evidence="2" type="ORF">ASCRUDRAFT_82470</name>
</gene>
<dbReference type="STRING" id="1344418.A0A1D2VAX6"/>
<protein>
    <recommendedName>
        <fullName evidence="1">Large ribosomal subunit protein mL59 domain-containing protein</fullName>
    </recommendedName>
</protein>
<name>A0A1D2VAX6_9ASCO</name>
<dbReference type="FunCoup" id="A0A1D2VAX6">
    <property type="interactions" value="111"/>
</dbReference>
<dbReference type="PANTHER" id="PTHR28041:SF1">
    <property type="entry name" value="LARGE RIBOSOMAL SUBUNIT PROTEIN ML59"/>
    <property type="match status" value="1"/>
</dbReference>
<feature type="domain" description="Large ribosomal subunit protein mL59" evidence="1">
    <location>
        <begin position="30"/>
        <end position="153"/>
    </location>
</feature>
<evidence type="ECO:0000313" key="2">
    <source>
        <dbReference type="EMBL" id="ODV58812.1"/>
    </source>
</evidence>
<evidence type="ECO:0000259" key="1">
    <source>
        <dbReference type="Pfam" id="PF18126"/>
    </source>
</evidence>
<dbReference type="PANTHER" id="PTHR28041">
    <property type="entry name" value="54S RIBOSOMAL PROTEIN L25, MITOCHONDRIAL"/>
    <property type="match status" value="1"/>
</dbReference>
<sequence>MALGLKIRKIRVKSVLNDPSVPGFDKLPPTLQRFFAKFPPTTIKKYSATPTSTRAEDANPFMPNKHPVTLRYHAPRYSLRQQSMIYKAAYRFGIQDLLPPMKKKFYEEKYNNKKLMRGVLAPKGHKYDLAKPQKLAKIEESLAKMDEKIIEVKGNKYKRILKKKQSKVSTWY</sequence>
<dbReference type="Pfam" id="PF18126">
    <property type="entry name" value="Mitoc_mL59"/>
    <property type="match status" value="1"/>
</dbReference>
<dbReference type="GO" id="GO:0005762">
    <property type="term" value="C:mitochondrial large ribosomal subunit"/>
    <property type="evidence" value="ECO:0007669"/>
    <property type="project" value="InterPro"/>
</dbReference>
<keyword evidence="3" id="KW-1185">Reference proteome</keyword>
<dbReference type="OrthoDB" id="18529at2759"/>
<dbReference type="InterPro" id="IPR037507">
    <property type="entry name" value="Ribosomal_mL59"/>
</dbReference>
<dbReference type="RefSeq" id="XP_020045119.1">
    <property type="nucleotide sequence ID" value="XM_020194727.1"/>
</dbReference>
<accession>A0A1D2VAX6</accession>
<dbReference type="GeneID" id="30968363"/>
<reference evidence="3" key="1">
    <citation type="submission" date="2016-05" db="EMBL/GenBank/DDBJ databases">
        <title>Comparative genomics of biotechnologically important yeasts.</title>
        <authorList>
            <consortium name="DOE Joint Genome Institute"/>
            <person name="Riley R."/>
            <person name="Haridas S."/>
            <person name="Wolfe K.H."/>
            <person name="Lopes M.R."/>
            <person name="Hittinger C.T."/>
            <person name="Goker M."/>
            <person name="Salamov A."/>
            <person name="Wisecaver J."/>
            <person name="Long T.M."/>
            <person name="Aerts A.L."/>
            <person name="Barry K."/>
            <person name="Choi C."/>
            <person name="Clum A."/>
            <person name="Coughlan A.Y."/>
            <person name="Deshpande S."/>
            <person name="Douglass A.P."/>
            <person name="Hanson S.J."/>
            <person name="Klenk H.-P."/>
            <person name="Labutti K."/>
            <person name="Lapidus A."/>
            <person name="Lindquist E."/>
            <person name="Lipzen A."/>
            <person name="Meier-Kolthoff J.P."/>
            <person name="Ohm R.A."/>
            <person name="Otillar R.P."/>
            <person name="Pangilinan J."/>
            <person name="Peng Y."/>
            <person name="Rokas A."/>
            <person name="Rosa C.A."/>
            <person name="Scheuner C."/>
            <person name="Sibirny A.A."/>
            <person name="Slot J.C."/>
            <person name="Stielow J.B."/>
            <person name="Sun H."/>
            <person name="Kurtzman C.P."/>
            <person name="Blackwell M."/>
            <person name="Grigoriev I.V."/>
            <person name="Jeffries T.W."/>
        </authorList>
    </citation>
    <scope>NUCLEOTIDE SEQUENCE [LARGE SCALE GENOMIC DNA]</scope>
    <source>
        <strain evidence="3">DSM 1968</strain>
    </source>
</reference>
<dbReference type="AlphaFoldDB" id="A0A1D2VAX6"/>
<dbReference type="Proteomes" id="UP000095038">
    <property type="component" value="Unassembled WGS sequence"/>
</dbReference>
<dbReference type="GO" id="GO:0003735">
    <property type="term" value="F:structural constituent of ribosome"/>
    <property type="evidence" value="ECO:0007669"/>
    <property type="project" value="InterPro"/>
</dbReference>